<dbReference type="AlphaFoldDB" id="A0AAW8YGE1"/>
<evidence type="ECO:0000313" key="5">
    <source>
        <dbReference type="Proteomes" id="UP001280897"/>
    </source>
</evidence>
<feature type="transmembrane region" description="Helical" evidence="2">
    <location>
        <begin position="90"/>
        <end position="116"/>
    </location>
</feature>
<dbReference type="RefSeq" id="WP_240463929.1">
    <property type="nucleotide sequence ID" value="NZ_JAQZRB010000075.1"/>
</dbReference>
<dbReference type="SMART" id="SM00530">
    <property type="entry name" value="HTH_XRE"/>
    <property type="match status" value="1"/>
</dbReference>
<proteinExistence type="predicted"/>
<dbReference type="PANTHER" id="PTHR46558">
    <property type="entry name" value="TRACRIPTIONAL REGULATORY PROTEIN-RELATED-RELATED"/>
    <property type="match status" value="1"/>
</dbReference>
<sequence length="196" mass="22331">MKPEGVDQMSIGPALQKVRQNRHLTQAEVASQLYVTRQTISRWEQGKTTPNIYALKDLAELYGVSIDELTNTSLLNPVQEEGDPMKQVNWMALFGIFWFNVLFTAGAVVAVIGILVGLWVTMVAFIGAPLLLFVEWLAVMAYHLPWPESLTWYDVPLSLIFCGIGISMWPMAKNTTFYLANFFKKYVRYNLKAIYR</sequence>
<evidence type="ECO:0000256" key="2">
    <source>
        <dbReference type="SAM" id="Phobius"/>
    </source>
</evidence>
<dbReference type="CDD" id="cd00093">
    <property type="entry name" value="HTH_XRE"/>
    <property type="match status" value="1"/>
</dbReference>
<dbReference type="EMBL" id="JAWJAV010000002">
    <property type="protein sequence ID" value="MDV2621010.1"/>
    <property type="molecule type" value="Genomic_DNA"/>
</dbReference>
<name>A0AAW8YGE1_PEDAC</name>
<protein>
    <submittedName>
        <fullName evidence="4">Helix-turn-helix domain-containing protein</fullName>
    </submittedName>
</protein>
<keyword evidence="2" id="KW-0812">Transmembrane</keyword>
<gene>
    <name evidence="4" type="ORF">R0G89_04595</name>
</gene>
<feature type="domain" description="HTH cro/C1-type" evidence="3">
    <location>
        <begin position="15"/>
        <end position="69"/>
    </location>
</feature>
<dbReference type="SUPFAM" id="SSF47413">
    <property type="entry name" value="lambda repressor-like DNA-binding domains"/>
    <property type="match status" value="1"/>
</dbReference>
<comment type="caution">
    <text evidence="4">The sequence shown here is derived from an EMBL/GenBank/DDBJ whole genome shotgun (WGS) entry which is preliminary data.</text>
</comment>
<feature type="transmembrane region" description="Helical" evidence="2">
    <location>
        <begin position="123"/>
        <end position="144"/>
    </location>
</feature>
<dbReference type="InterPro" id="IPR010982">
    <property type="entry name" value="Lambda_DNA-bd_dom_sf"/>
</dbReference>
<keyword evidence="2" id="KW-0472">Membrane</keyword>
<dbReference type="PROSITE" id="PS50943">
    <property type="entry name" value="HTH_CROC1"/>
    <property type="match status" value="1"/>
</dbReference>
<reference evidence="4" key="2">
    <citation type="submission" date="2023-10" db="EMBL/GenBank/DDBJ databases">
        <authorList>
            <person name="Khurajog B."/>
        </authorList>
    </citation>
    <scope>NUCLEOTIDE SEQUENCE</scope>
    <source>
        <strain evidence="4">BF9</strain>
    </source>
</reference>
<dbReference type="InterPro" id="IPR001387">
    <property type="entry name" value="Cro/C1-type_HTH"/>
</dbReference>
<reference evidence="4" key="1">
    <citation type="journal article" date="2023" name="PeerJ">
        <title>Selection and evaluation of lactic acid bacteria from chicken feces in Thailand as potential probiotics.</title>
        <authorList>
            <person name="Khurajog B."/>
            <person name="Disastra Y."/>
            <person name="Lawwyne L.D."/>
            <person name="Sirichokchatchawan W."/>
            <person name="Niyomtham W."/>
            <person name="Yindee J."/>
            <person name="Hampson D.J."/>
            <person name="Prapasarakul N."/>
        </authorList>
    </citation>
    <scope>NUCLEOTIDE SEQUENCE</scope>
    <source>
        <strain evidence="4">BF9</strain>
    </source>
</reference>
<keyword evidence="1" id="KW-0238">DNA-binding</keyword>
<dbReference type="Gene3D" id="1.10.260.40">
    <property type="entry name" value="lambda repressor-like DNA-binding domains"/>
    <property type="match status" value="1"/>
</dbReference>
<organism evidence="4 5">
    <name type="scientific">Pediococcus acidilactici</name>
    <dbReference type="NCBI Taxonomy" id="1254"/>
    <lineage>
        <taxon>Bacteria</taxon>
        <taxon>Bacillati</taxon>
        <taxon>Bacillota</taxon>
        <taxon>Bacilli</taxon>
        <taxon>Lactobacillales</taxon>
        <taxon>Lactobacillaceae</taxon>
        <taxon>Pediococcus</taxon>
        <taxon>Pediococcus acidilactici group</taxon>
    </lineage>
</organism>
<keyword evidence="2" id="KW-1133">Transmembrane helix</keyword>
<evidence type="ECO:0000256" key="1">
    <source>
        <dbReference type="ARBA" id="ARBA00023125"/>
    </source>
</evidence>
<dbReference type="Pfam" id="PF01381">
    <property type="entry name" value="HTH_3"/>
    <property type="match status" value="1"/>
</dbReference>
<dbReference type="Proteomes" id="UP001280897">
    <property type="component" value="Unassembled WGS sequence"/>
</dbReference>
<dbReference type="GO" id="GO:0003677">
    <property type="term" value="F:DNA binding"/>
    <property type="evidence" value="ECO:0007669"/>
    <property type="project" value="UniProtKB-KW"/>
</dbReference>
<dbReference type="PANTHER" id="PTHR46558:SF13">
    <property type="entry name" value="HTH-TYPE TRANSCRIPTIONAL REGULATOR IMMR"/>
    <property type="match status" value="1"/>
</dbReference>
<accession>A0AAW8YGE1</accession>
<evidence type="ECO:0000313" key="4">
    <source>
        <dbReference type="EMBL" id="MDV2621010.1"/>
    </source>
</evidence>
<evidence type="ECO:0000259" key="3">
    <source>
        <dbReference type="PROSITE" id="PS50943"/>
    </source>
</evidence>